<dbReference type="Pfam" id="PF03562">
    <property type="entry name" value="MltA"/>
    <property type="match status" value="1"/>
</dbReference>
<dbReference type="SMART" id="SM00925">
    <property type="entry name" value="MltA"/>
    <property type="match status" value="1"/>
</dbReference>
<dbReference type="Gene3D" id="2.40.240.50">
    <property type="entry name" value="Barwin-like endoglucanases"/>
    <property type="match status" value="1"/>
</dbReference>
<dbReference type="GO" id="GO:0019867">
    <property type="term" value="C:outer membrane"/>
    <property type="evidence" value="ECO:0007669"/>
    <property type="project" value="InterPro"/>
</dbReference>
<dbReference type="GO" id="GO:0008933">
    <property type="term" value="F:peptidoglycan lytic transglycosylase activity"/>
    <property type="evidence" value="ECO:0007669"/>
    <property type="project" value="TreeGrafter"/>
</dbReference>
<dbReference type="Proteomes" id="UP000239065">
    <property type="component" value="Unassembled WGS sequence"/>
</dbReference>
<dbReference type="InterPro" id="IPR010611">
    <property type="entry name" value="3D_dom"/>
</dbReference>
<dbReference type="Gene3D" id="2.40.40.10">
    <property type="entry name" value="RlpA-like domain"/>
    <property type="match status" value="1"/>
</dbReference>
<dbReference type="GO" id="GO:0071555">
    <property type="term" value="P:cell wall organization"/>
    <property type="evidence" value="ECO:0007669"/>
    <property type="project" value="UniProtKB-KW"/>
</dbReference>
<dbReference type="PIRSF" id="PIRSF019422">
    <property type="entry name" value="MltA"/>
    <property type="match status" value="1"/>
</dbReference>
<dbReference type="EMBL" id="NXGJ01000004">
    <property type="protein sequence ID" value="PRM88126.1"/>
    <property type="molecule type" value="Genomic_DNA"/>
</dbReference>
<proteinExistence type="predicted"/>
<dbReference type="RefSeq" id="WP_105908988.1">
    <property type="nucleotide sequence ID" value="NZ_NXGJ01000004.1"/>
</dbReference>
<dbReference type="GO" id="GO:0009253">
    <property type="term" value="P:peptidoglycan catabolic process"/>
    <property type="evidence" value="ECO:0007669"/>
    <property type="project" value="TreeGrafter"/>
</dbReference>
<evidence type="ECO:0000256" key="1">
    <source>
        <dbReference type="ARBA" id="ARBA00001420"/>
    </source>
</evidence>
<name>A0A2S9SNI1_9BACT</name>
<evidence type="ECO:0000256" key="3">
    <source>
        <dbReference type="ARBA" id="ARBA00023239"/>
    </source>
</evidence>
<keyword evidence="4" id="KW-0961">Cell wall biogenesis/degradation</keyword>
<dbReference type="GO" id="GO:0009254">
    <property type="term" value="P:peptidoglycan turnover"/>
    <property type="evidence" value="ECO:0007669"/>
    <property type="project" value="InterPro"/>
</dbReference>
<evidence type="ECO:0000313" key="8">
    <source>
        <dbReference type="Proteomes" id="UP000239065"/>
    </source>
</evidence>
<evidence type="ECO:0000313" key="7">
    <source>
        <dbReference type="EMBL" id="PRM88126.1"/>
    </source>
</evidence>
<dbReference type="PANTHER" id="PTHR30124:SF0">
    <property type="entry name" value="MEMBRANE-BOUND LYTIC MUREIN TRANSGLYCOSYLASE A"/>
    <property type="match status" value="1"/>
</dbReference>
<comment type="caution">
    <text evidence="7">The sequence shown here is derived from an EMBL/GenBank/DDBJ whole genome shotgun (WGS) entry which is preliminary data.</text>
</comment>
<gene>
    <name evidence="7" type="ORF">CJ669_05085</name>
</gene>
<dbReference type="InterPro" id="IPR036908">
    <property type="entry name" value="RlpA-like_sf"/>
</dbReference>
<evidence type="ECO:0000259" key="6">
    <source>
        <dbReference type="SMART" id="SM00925"/>
    </source>
</evidence>
<dbReference type="SUPFAM" id="SSF50685">
    <property type="entry name" value="Barwin-like endoglucanases"/>
    <property type="match status" value="1"/>
</dbReference>
<evidence type="ECO:0000256" key="4">
    <source>
        <dbReference type="ARBA" id="ARBA00023316"/>
    </source>
</evidence>
<sequence length="375" mass="42539">MKNLIFLSSLVFLITACSKKDENISIEKKYSQNSLESKYEKEILNKMQIVPFSQIKGFFDDDLNHALEVFKKDCQKSQRYEELKNVCQKAQHTNDGAMFFVSNFQAYKLYDNNSNDEGMITGYYEPLLYGSLKKTQRYKYPVYKIPKDLVLSNTNSLQGYKNIGKKVGKKIVPYDTRASIEKNPNNKNLEAIAYVDDKIDLFFLQVQGSGKIQLDTGEILNVGYAGQNGREYKSIGRYFIDNEIISKDDISVQAIKEALLKNPSKIDDILNINESYVFFKVADQGATGALNTVLTPKRNIAVDRTYIPLGMPVFLNTQNPISKEPINKLTVAADVGGAIKGEIRADFFWGFGPEALNYAGRMKEKGKLYVLKPKY</sequence>
<dbReference type="EC" id="4.2.2.n1" evidence="2"/>
<dbReference type="CDD" id="cd14485">
    <property type="entry name" value="mltA_like_LT_A"/>
    <property type="match status" value="1"/>
</dbReference>
<dbReference type="Pfam" id="PF06725">
    <property type="entry name" value="3D"/>
    <property type="match status" value="1"/>
</dbReference>
<dbReference type="InterPro" id="IPR026044">
    <property type="entry name" value="MltA"/>
</dbReference>
<comment type="catalytic activity">
    <reaction evidence="1">
        <text>Exolytic cleavage of the (1-&gt;4)-beta-glycosidic linkage between N-acetylmuramic acid (MurNAc) and N-acetylglucosamine (GlcNAc) residues in peptidoglycan, from either the reducing or the non-reducing ends of the peptidoglycan chains, with concomitant formation of a 1,6-anhydrobond in the MurNAc residue.</text>
        <dbReference type="EC" id="4.2.2.n1"/>
    </reaction>
</comment>
<feature type="domain" description="Lytic transglycosylase MltA" evidence="6">
    <location>
        <begin position="127"/>
        <end position="280"/>
    </location>
</feature>
<dbReference type="AlphaFoldDB" id="A0A2S9SNI1"/>
<protein>
    <recommendedName>
        <fullName evidence="2">peptidoglycan lytic exotransglycosylase</fullName>
        <ecNumber evidence="2">4.2.2.n1</ecNumber>
    </recommendedName>
    <alternativeName>
        <fullName evidence="5">Murein hydrolase A</fullName>
    </alternativeName>
</protein>
<organism evidence="7 8">
    <name type="scientific">Aliarcobacter cryaerophilus</name>
    <dbReference type="NCBI Taxonomy" id="28198"/>
    <lineage>
        <taxon>Bacteria</taxon>
        <taxon>Pseudomonadati</taxon>
        <taxon>Campylobacterota</taxon>
        <taxon>Epsilonproteobacteria</taxon>
        <taxon>Campylobacterales</taxon>
        <taxon>Arcobacteraceae</taxon>
        <taxon>Aliarcobacter</taxon>
    </lineage>
</organism>
<keyword evidence="7" id="KW-0378">Hydrolase</keyword>
<dbReference type="GO" id="GO:0004553">
    <property type="term" value="F:hydrolase activity, hydrolyzing O-glycosyl compounds"/>
    <property type="evidence" value="ECO:0007669"/>
    <property type="project" value="InterPro"/>
</dbReference>
<dbReference type="PANTHER" id="PTHR30124">
    <property type="entry name" value="MEMBRANE-BOUND LYTIC MUREIN TRANSGLYCOSYLASE A"/>
    <property type="match status" value="1"/>
</dbReference>
<evidence type="ECO:0000256" key="5">
    <source>
        <dbReference type="ARBA" id="ARBA00030918"/>
    </source>
</evidence>
<dbReference type="PROSITE" id="PS51257">
    <property type="entry name" value="PROKAR_LIPOPROTEIN"/>
    <property type="match status" value="1"/>
</dbReference>
<dbReference type="InterPro" id="IPR005300">
    <property type="entry name" value="MltA_B"/>
</dbReference>
<evidence type="ECO:0000256" key="2">
    <source>
        <dbReference type="ARBA" id="ARBA00012587"/>
    </source>
</evidence>
<dbReference type="CDD" id="cd14668">
    <property type="entry name" value="mlta_B"/>
    <property type="match status" value="1"/>
</dbReference>
<keyword evidence="3" id="KW-0456">Lyase</keyword>
<accession>A0A2S9SNI1</accession>
<reference evidence="7 8" key="1">
    <citation type="submission" date="2017-09" db="EMBL/GenBank/DDBJ databases">
        <title>Reassesment of A. cryaerophilus.</title>
        <authorList>
            <person name="Perez-Cataluna A."/>
            <person name="Collado L."/>
            <person name="Salgado O."/>
            <person name="Lefinanco V."/>
            <person name="Figueras M.J."/>
        </authorList>
    </citation>
    <scope>NUCLEOTIDE SEQUENCE [LARGE SCALE GENOMIC DNA]</scope>
    <source>
        <strain evidence="7 8">LMG 9861</strain>
    </source>
</reference>